<dbReference type="EMBL" id="JBBEUB010000017">
    <property type="protein sequence ID" value="MEJ2905848.1"/>
    <property type="molecule type" value="Genomic_DNA"/>
</dbReference>
<name>A0ABU8NUB6_9SPHI</name>
<dbReference type="SUPFAM" id="SSF49452">
    <property type="entry name" value="Starch-binding domain-like"/>
    <property type="match status" value="1"/>
</dbReference>
<dbReference type="Gene3D" id="2.60.40.1120">
    <property type="entry name" value="Carboxypeptidase-like, regulatory domain"/>
    <property type="match status" value="1"/>
</dbReference>
<protein>
    <submittedName>
        <fullName evidence="1">Carboxypeptidase regulatory-like domain-containing protein</fullName>
    </submittedName>
</protein>
<dbReference type="Proteomes" id="UP001378956">
    <property type="component" value="Unassembled WGS sequence"/>
</dbReference>
<proteinExistence type="predicted"/>
<dbReference type="RefSeq" id="WP_172659220.1">
    <property type="nucleotide sequence ID" value="NZ_CBFGNQ010000017.1"/>
</dbReference>
<organism evidence="1 2">
    <name type="scientific">Pedobacter panaciterrae</name>
    <dbReference type="NCBI Taxonomy" id="363849"/>
    <lineage>
        <taxon>Bacteria</taxon>
        <taxon>Pseudomonadati</taxon>
        <taxon>Bacteroidota</taxon>
        <taxon>Sphingobacteriia</taxon>
        <taxon>Sphingobacteriales</taxon>
        <taxon>Sphingobacteriaceae</taxon>
        <taxon>Pedobacter</taxon>
    </lineage>
</organism>
<sequence>MKKLSVNFLVIAAFSLLLLAFVTIKDGGIKGKVSPDSGAVQVVAVAGTDTIKGDLSSGSFTINNVKPGTYTVWVKAKPPYKDKSVENVAVVDSTVTDVGEIKLEQ</sequence>
<dbReference type="InterPro" id="IPR013784">
    <property type="entry name" value="Carb-bd-like_fold"/>
</dbReference>
<reference evidence="1 2" key="1">
    <citation type="submission" date="2024-03" db="EMBL/GenBank/DDBJ databases">
        <title>Sequence of Lycoming College Course Isolates.</title>
        <authorList>
            <person name="Plotts O."/>
            <person name="Newman J."/>
        </authorList>
    </citation>
    <scope>NUCLEOTIDE SEQUENCE [LARGE SCALE GENOMIC DNA]</scope>
    <source>
        <strain evidence="1 2">CJB-3</strain>
    </source>
</reference>
<evidence type="ECO:0000313" key="1">
    <source>
        <dbReference type="EMBL" id="MEJ2905848.1"/>
    </source>
</evidence>
<gene>
    <name evidence="1" type="ORF">WAE58_25610</name>
</gene>
<accession>A0ABU8NUB6</accession>
<keyword evidence="2" id="KW-1185">Reference proteome</keyword>
<comment type="caution">
    <text evidence="1">The sequence shown here is derived from an EMBL/GenBank/DDBJ whole genome shotgun (WGS) entry which is preliminary data.</text>
</comment>
<evidence type="ECO:0000313" key="2">
    <source>
        <dbReference type="Proteomes" id="UP001378956"/>
    </source>
</evidence>